<evidence type="ECO:0000313" key="2">
    <source>
        <dbReference type="EMBL" id="KAK4750486.1"/>
    </source>
</evidence>
<keyword evidence="3" id="KW-1185">Reference proteome</keyword>
<evidence type="ECO:0000256" key="1">
    <source>
        <dbReference type="SAM" id="MobiDB-lite"/>
    </source>
</evidence>
<feature type="compositionally biased region" description="Basic and acidic residues" evidence="1">
    <location>
        <begin position="86"/>
        <end position="100"/>
    </location>
</feature>
<comment type="caution">
    <text evidence="2">The sequence shown here is derived from an EMBL/GenBank/DDBJ whole genome shotgun (WGS) entry which is preliminary data.</text>
</comment>
<gene>
    <name evidence="2" type="ORF">SAY87_003968</name>
</gene>
<dbReference type="Proteomes" id="UP001345219">
    <property type="component" value="Chromosome 4"/>
</dbReference>
<protein>
    <submittedName>
        <fullName evidence="2">Uncharacterized protein</fullName>
    </submittedName>
</protein>
<proteinExistence type="predicted"/>
<evidence type="ECO:0000313" key="3">
    <source>
        <dbReference type="Proteomes" id="UP001345219"/>
    </source>
</evidence>
<feature type="region of interest" description="Disordered" evidence="1">
    <location>
        <begin position="1"/>
        <end position="22"/>
    </location>
</feature>
<accession>A0AAN7JN28</accession>
<dbReference type="AlphaFoldDB" id="A0AAN7JN28"/>
<feature type="region of interest" description="Disordered" evidence="1">
    <location>
        <begin position="86"/>
        <end position="115"/>
    </location>
</feature>
<organism evidence="2 3">
    <name type="scientific">Trapa incisa</name>
    <dbReference type="NCBI Taxonomy" id="236973"/>
    <lineage>
        <taxon>Eukaryota</taxon>
        <taxon>Viridiplantae</taxon>
        <taxon>Streptophyta</taxon>
        <taxon>Embryophyta</taxon>
        <taxon>Tracheophyta</taxon>
        <taxon>Spermatophyta</taxon>
        <taxon>Magnoliopsida</taxon>
        <taxon>eudicotyledons</taxon>
        <taxon>Gunneridae</taxon>
        <taxon>Pentapetalae</taxon>
        <taxon>rosids</taxon>
        <taxon>malvids</taxon>
        <taxon>Myrtales</taxon>
        <taxon>Lythraceae</taxon>
        <taxon>Trapa</taxon>
    </lineage>
</organism>
<name>A0AAN7JN28_9MYRT</name>
<dbReference type="EMBL" id="JAXIOK010000017">
    <property type="protein sequence ID" value="KAK4750486.1"/>
    <property type="molecule type" value="Genomic_DNA"/>
</dbReference>
<sequence>MEKVENATKRRAPAPDVEGLSLMKKAREADDDELMEEFFATIRQMRGAVKYFERSRGGDGKRRGLASWRAVLETGAELPAVDRPLKALPEMEPRRERAEVLPDLNSSPEERSSGD</sequence>
<reference evidence="2 3" key="1">
    <citation type="journal article" date="2023" name="Hortic Res">
        <title>Pangenome of water caltrop reveals structural variations and asymmetric subgenome divergence after allopolyploidization.</title>
        <authorList>
            <person name="Zhang X."/>
            <person name="Chen Y."/>
            <person name="Wang L."/>
            <person name="Yuan Y."/>
            <person name="Fang M."/>
            <person name="Shi L."/>
            <person name="Lu R."/>
            <person name="Comes H.P."/>
            <person name="Ma Y."/>
            <person name="Chen Y."/>
            <person name="Huang G."/>
            <person name="Zhou Y."/>
            <person name="Zheng Z."/>
            <person name="Qiu Y."/>
        </authorList>
    </citation>
    <scope>NUCLEOTIDE SEQUENCE [LARGE SCALE GENOMIC DNA]</scope>
    <source>
        <tissue evidence="2">Roots</tissue>
    </source>
</reference>